<proteinExistence type="predicted"/>
<protein>
    <submittedName>
        <fullName evidence="1">Uncharacterized protein</fullName>
    </submittedName>
</protein>
<name>A0ABQ5G9J1_9ASTR</name>
<evidence type="ECO:0000313" key="1">
    <source>
        <dbReference type="EMBL" id="GJT72264.1"/>
    </source>
</evidence>
<sequence>MFQRLYLLETNKSCKVLDRCNNSYGSKTRSWAWRRPIRGGHEETQFITFLSLLEGFETKDKCDIWEYSLNPSKVFTVSSFRKNIEFYTLLSNEDHIRSNRLLPTKVNINSWRLLLDRLPTRHNLDARGIDCTLLDVRFVMKALKLLTTFSSIATVAFEDCAEFRCFRWVLNDFSYLVDSLM</sequence>
<comment type="caution">
    <text evidence="1">The sequence shown here is derived from an EMBL/GenBank/DDBJ whole genome shotgun (WGS) entry which is preliminary data.</text>
</comment>
<reference evidence="1" key="2">
    <citation type="submission" date="2022-01" db="EMBL/GenBank/DDBJ databases">
        <authorList>
            <person name="Yamashiro T."/>
            <person name="Shiraishi A."/>
            <person name="Satake H."/>
            <person name="Nakayama K."/>
        </authorList>
    </citation>
    <scope>NUCLEOTIDE SEQUENCE</scope>
</reference>
<gene>
    <name evidence="1" type="ORF">Tco_1031550</name>
</gene>
<dbReference type="Proteomes" id="UP001151760">
    <property type="component" value="Unassembled WGS sequence"/>
</dbReference>
<evidence type="ECO:0000313" key="2">
    <source>
        <dbReference type="Proteomes" id="UP001151760"/>
    </source>
</evidence>
<organism evidence="1 2">
    <name type="scientific">Tanacetum coccineum</name>
    <dbReference type="NCBI Taxonomy" id="301880"/>
    <lineage>
        <taxon>Eukaryota</taxon>
        <taxon>Viridiplantae</taxon>
        <taxon>Streptophyta</taxon>
        <taxon>Embryophyta</taxon>
        <taxon>Tracheophyta</taxon>
        <taxon>Spermatophyta</taxon>
        <taxon>Magnoliopsida</taxon>
        <taxon>eudicotyledons</taxon>
        <taxon>Gunneridae</taxon>
        <taxon>Pentapetalae</taxon>
        <taxon>asterids</taxon>
        <taxon>campanulids</taxon>
        <taxon>Asterales</taxon>
        <taxon>Asteraceae</taxon>
        <taxon>Asteroideae</taxon>
        <taxon>Anthemideae</taxon>
        <taxon>Anthemidinae</taxon>
        <taxon>Tanacetum</taxon>
    </lineage>
</organism>
<accession>A0ABQ5G9J1</accession>
<reference evidence="1" key="1">
    <citation type="journal article" date="2022" name="Int. J. Mol. Sci.">
        <title>Draft Genome of Tanacetum Coccineum: Genomic Comparison of Closely Related Tanacetum-Family Plants.</title>
        <authorList>
            <person name="Yamashiro T."/>
            <person name="Shiraishi A."/>
            <person name="Nakayama K."/>
            <person name="Satake H."/>
        </authorList>
    </citation>
    <scope>NUCLEOTIDE SEQUENCE</scope>
</reference>
<dbReference type="EMBL" id="BQNB010018243">
    <property type="protein sequence ID" value="GJT72264.1"/>
    <property type="molecule type" value="Genomic_DNA"/>
</dbReference>
<keyword evidence="2" id="KW-1185">Reference proteome</keyword>